<evidence type="ECO:0000313" key="2">
    <source>
        <dbReference type="Proteomes" id="UP001432322"/>
    </source>
</evidence>
<protein>
    <submittedName>
        <fullName evidence="1">Uncharacterized protein</fullName>
    </submittedName>
</protein>
<organism evidence="1 2">
    <name type="scientific">Pristionchus fissidentatus</name>
    <dbReference type="NCBI Taxonomy" id="1538716"/>
    <lineage>
        <taxon>Eukaryota</taxon>
        <taxon>Metazoa</taxon>
        <taxon>Ecdysozoa</taxon>
        <taxon>Nematoda</taxon>
        <taxon>Chromadorea</taxon>
        <taxon>Rhabditida</taxon>
        <taxon>Rhabditina</taxon>
        <taxon>Diplogasteromorpha</taxon>
        <taxon>Diplogasteroidea</taxon>
        <taxon>Neodiplogasteridae</taxon>
        <taxon>Pristionchus</taxon>
    </lineage>
</organism>
<accession>A0AAV5VK22</accession>
<reference evidence="1" key="1">
    <citation type="submission" date="2023-10" db="EMBL/GenBank/DDBJ databases">
        <title>Genome assembly of Pristionchus species.</title>
        <authorList>
            <person name="Yoshida K."/>
            <person name="Sommer R.J."/>
        </authorList>
    </citation>
    <scope>NUCLEOTIDE SEQUENCE</scope>
    <source>
        <strain evidence="1">RS5133</strain>
    </source>
</reference>
<feature type="non-terminal residue" evidence="1">
    <location>
        <position position="1"/>
    </location>
</feature>
<proteinExistence type="predicted"/>
<feature type="non-terminal residue" evidence="1">
    <location>
        <position position="72"/>
    </location>
</feature>
<keyword evidence="2" id="KW-1185">Reference proteome</keyword>
<dbReference type="EMBL" id="BTSY01000003">
    <property type="protein sequence ID" value="GMT19751.1"/>
    <property type="molecule type" value="Genomic_DNA"/>
</dbReference>
<gene>
    <name evidence="1" type="ORF">PFISCL1PPCAC_11048</name>
</gene>
<evidence type="ECO:0000313" key="1">
    <source>
        <dbReference type="EMBL" id="GMT19751.1"/>
    </source>
</evidence>
<comment type="caution">
    <text evidence="1">The sequence shown here is derived from an EMBL/GenBank/DDBJ whole genome shotgun (WGS) entry which is preliminary data.</text>
</comment>
<sequence length="72" mass="8217">KATEIDLMEVINLATHTTKAKDELAAELRLAYFGNELPTDKSEFLRKMTNVSSDYWFFAATLEMCRKSVAIQ</sequence>
<dbReference type="AlphaFoldDB" id="A0AAV5VK22"/>
<name>A0AAV5VK22_9BILA</name>
<dbReference type="Proteomes" id="UP001432322">
    <property type="component" value="Unassembled WGS sequence"/>
</dbReference>